<dbReference type="OrthoDB" id="274702at2"/>
<name>A0A517TA63_9PLAN</name>
<organism evidence="1 2">
    <name type="scientific">Calycomorphotria hydatis</name>
    <dbReference type="NCBI Taxonomy" id="2528027"/>
    <lineage>
        <taxon>Bacteria</taxon>
        <taxon>Pseudomonadati</taxon>
        <taxon>Planctomycetota</taxon>
        <taxon>Planctomycetia</taxon>
        <taxon>Planctomycetales</taxon>
        <taxon>Planctomycetaceae</taxon>
        <taxon>Calycomorphotria</taxon>
    </lineage>
</organism>
<evidence type="ECO:0008006" key="3">
    <source>
        <dbReference type="Google" id="ProtNLM"/>
    </source>
</evidence>
<dbReference type="Proteomes" id="UP000319976">
    <property type="component" value="Chromosome"/>
</dbReference>
<keyword evidence="2" id="KW-1185">Reference proteome</keyword>
<dbReference type="KEGG" id="chya:V22_25030"/>
<gene>
    <name evidence="1" type="ORF">V22_25030</name>
</gene>
<evidence type="ECO:0000313" key="2">
    <source>
        <dbReference type="Proteomes" id="UP000319976"/>
    </source>
</evidence>
<proteinExistence type="predicted"/>
<protein>
    <recommendedName>
        <fullName evidence="3">Carboxypeptidase regulatory-like domain-containing protein</fullName>
    </recommendedName>
</protein>
<evidence type="ECO:0000313" key="1">
    <source>
        <dbReference type="EMBL" id="QDT65256.1"/>
    </source>
</evidence>
<dbReference type="PROSITE" id="PS51257">
    <property type="entry name" value="PROKAR_LIPOPROTEIN"/>
    <property type="match status" value="1"/>
</dbReference>
<dbReference type="RefSeq" id="WP_145263106.1">
    <property type="nucleotide sequence ID" value="NZ_CP036316.1"/>
</dbReference>
<accession>A0A517TA63</accession>
<reference evidence="1 2" key="1">
    <citation type="submission" date="2019-02" db="EMBL/GenBank/DDBJ databases">
        <title>Deep-cultivation of Planctomycetes and their phenomic and genomic characterization uncovers novel biology.</title>
        <authorList>
            <person name="Wiegand S."/>
            <person name="Jogler M."/>
            <person name="Boedeker C."/>
            <person name="Pinto D."/>
            <person name="Vollmers J."/>
            <person name="Rivas-Marin E."/>
            <person name="Kohn T."/>
            <person name="Peeters S.H."/>
            <person name="Heuer A."/>
            <person name="Rast P."/>
            <person name="Oberbeckmann S."/>
            <person name="Bunk B."/>
            <person name="Jeske O."/>
            <person name="Meyerdierks A."/>
            <person name="Storesund J.E."/>
            <person name="Kallscheuer N."/>
            <person name="Luecker S."/>
            <person name="Lage O.M."/>
            <person name="Pohl T."/>
            <person name="Merkel B.J."/>
            <person name="Hornburger P."/>
            <person name="Mueller R.-W."/>
            <person name="Bruemmer F."/>
            <person name="Labrenz M."/>
            <person name="Spormann A.M."/>
            <person name="Op den Camp H."/>
            <person name="Overmann J."/>
            <person name="Amann R."/>
            <person name="Jetten M.S.M."/>
            <person name="Mascher T."/>
            <person name="Medema M.H."/>
            <person name="Devos D.P."/>
            <person name="Kaster A.-K."/>
            <person name="Ovreas L."/>
            <person name="Rohde M."/>
            <person name="Galperin M.Y."/>
            <person name="Jogler C."/>
        </authorList>
    </citation>
    <scope>NUCLEOTIDE SEQUENCE [LARGE SCALE GENOMIC DNA]</scope>
    <source>
        <strain evidence="1 2">V22</strain>
    </source>
</reference>
<dbReference type="EMBL" id="CP036316">
    <property type="protein sequence ID" value="QDT65256.1"/>
    <property type="molecule type" value="Genomic_DNA"/>
</dbReference>
<sequence>MVPLISRYWLVPAVIILLAGCFSGPAVPQRMIVQGKVTWNGQPLESGKLLLIPKTASAATSSGADIVDGQYKIDNKGGAMSGVYRVEITAERVIGKPLPGEVDPITEQYIPDRYNANSTLTIDVNSSAGPVLQDFELREME</sequence>
<dbReference type="AlphaFoldDB" id="A0A517TA63"/>